<organism evidence="2 3">
    <name type="scientific">Drechslerella dactyloides</name>
    <name type="common">Nematode-trapping fungus</name>
    <name type="synonym">Arthrobotrys dactyloides</name>
    <dbReference type="NCBI Taxonomy" id="74499"/>
    <lineage>
        <taxon>Eukaryota</taxon>
        <taxon>Fungi</taxon>
        <taxon>Dikarya</taxon>
        <taxon>Ascomycota</taxon>
        <taxon>Pezizomycotina</taxon>
        <taxon>Orbiliomycetes</taxon>
        <taxon>Orbiliales</taxon>
        <taxon>Orbiliaceae</taxon>
        <taxon>Drechslerella</taxon>
    </lineage>
</organism>
<comment type="caution">
    <text evidence="2">The sequence shown here is derived from an EMBL/GenBank/DDBJ whole genome shotgun (WGS) entry which is preliminary data.</text>
</comment>
<feature type="region of interest" description="Disordered" evidence="1">
    <location>
        <begin position="1"/>
        <end position="55"/>
    </location>
</feature>
<dbReference type="Proteomes" id="UP001221413">
    <property type="component" value="Unassembled WGS sequence"/>
</dbReference>
<evidence type="ECO:0000313" key="2">
    <source>
        <dbReference type="EMBL" id="KAJ6261176.1"/>
    </source>
</evidence>
<feature type="compositionally biased region" description="Basic and acidic residues" evidence="1">
    <location>
        <begin position="10"/>
        <end position="32"/>
    </location>
</feature>
<keyword evidence="3" id="KW-1185">Reference proteome</keyword>
<protein>
    <submittedName>
        <fullName evidence="2">Uncharacterized protein</fullName>
    </submittedName>
</protein>
<dbReference type="AlphaFoldDB" id="A0AAD6NIW2"/>
<name>A0AAD6NIW2_DREDA</name>
<reference evidence="2" key="1">
    <citation type="submission" date="2023-01" db="EMBL/GenBank/DDBJ databases">
        <title>The chitinases involved in constricting ring structure development in the nematode-trapping fungus Drechslerella dactyloides.</title>
        <authorList>
            <person name="Wang R."/>
            <person name="Zhang L."/>
            <person name="Tang P."/>
            <person name="Li S."/>
            <person name="Liang L."/>
        </authorList>
    </citation>
    <scope>NUCLEOTIDE SEQUENCE</scope>
    <source>
        <strain evidence="2">YMF1.00031</strain>
    </source>
</reference>
<evidence type="ECO:0000313" key="3">
    <source>
        <dbReference type="Proteomes" id="UP001221413"/>
    </source>
</evidence>
<accession>A0AAD6NIW2</accession>
<evidence type="ECO:0000256" key="1">
    <source>
        <dbReference type="SAM" id="MobiDB-lite"/>
    </source>
</evidence>
<gene>
    <name evidence="2" type="ORF">Dda_3843</name>
</gene>
<proteinExistence type="predicted"/>
<sequence>MCGGDDEEEEKRMREGERKREEEGGKKGRDRGVGYLYNSRGGRGKVGNDTTGRENIEKRAVPVDQSLSPTANYVTFSPVEAAIA</sequence>
<dbReference type="EMBL" id="JAQGDS010000004">
    <property type="protein sequence ID" value="KAJ6261176.1"/>
    <property type="molecule type" value="Genomic_DNA"/>
</dbReference>